<dbReference type="PANTHER" id="PTHR43065:SF50">
    <property type="entry name" value="HISTIDINE KINASE"/>
    <property type="match status" value="1"/>
</dbReference>
<dbReference type="PANTHER" id="PTHR43065">
    <property type="entry name" value="SENSOR HISTIDINE KINASE"/>
    <property type="match status" value="1"/>
</dbReference>
<evidence type="ECO:0000256" key="5">
    <source>
        <dbReference type="ARBA" id="ARBA00022692"/>
    </source>
</evidence>
<dbReference type="Proteomes" id="UP001056708">
    <property type="component" value="Chromosome"/>
</dbReference>
<dbReference type="InterPro" id="IPR003594">
    <property type="entry name" value="HATPase_dom"/>
</dbReference>
<dbReference type="Gene3D" id="1.10.287.130">
    <property type="match status" value="1"/>
</dbReference>
<keyword evidence="12" id="KW-0067">ATP-binding</keyword>
<evidence type="ECO:0000256" key="6">
    <source>
        <dbReference type="ARBA" id="ARBA00022777"/>
    </source>
</evidence>
<dbReference type="InterPro" id="IPR004358">
    <property type="entry name" value="Sig_transdc_His_kin-like_C"/>
</dbReference>
<evidence type="ECO:0000259" key="11">
    <source>
        <dbReference type="PROSITE" id="PS50109"/>
    </source>
</evidence>
<evidence type="ECO:0000256" key="4">
    <source>
        <dbReference type="ARBA" id="ARBA00022553"/>
    </source>
</evidence>
<dbReference type="EMBL" id="CP098611">
    <property type="protein sequence ID" value="USR90041.1"/>
    <property type="molecule type" value="Genomic_DNA"/>
</dbReference>
<dbReference type="InterPro" id="IPR005467">
    <property type="entry name" value="His_kinase_dom"/>
</dbReference>
<reference evidence="12" key="1">
    <citation type="submission" date="2022-06" db="EMBL/GenBank/DDBJ databases">
        <title>Genome sequence of Phormidium yuhuli AB48 isolated from an industrial photobioreactor environment.</title>
        <authorList>
            <person name="Qiu Y."/>
            <person name="Noonan A.J.C."/>
            <person name="Dofher K."/>
            <person name="Koch M."/>
            <person name="Kieft B."/>
            <person name="Lin X."/>
            <person name="Ziels R.M."/>
            <person name="Hallam S.J."/>
        </authorList>
    </citation>
    <scope>NUCLEOTIDE SEQUENCE</scope>
    <source>
        <strain evidence="12">AB48</strain>
    </source>
</reference>
<dbReference type="PRINTS" id="PR00344">
    <property type="entry name" value="BCTRLSENSOR"/>
</dbReference>
<accession>A0ABY5ANW2</accession>
<evidence type="ECO:0000256" key="7">
    <source>
        <dbReference type="ARBA" id="ARBA00022989"/>
    </source>
</evidence>
<keyword evidence="13" id="KW-1185">Reference proteome</keyword>
<proteinExistence type="predicted"/>
<dbReference type="SMART" id="SM00387">
    <property type="entry name" value="HATPase_c"/>
    <property type="match status" value="1"/>
</dbReference>
<name>A0ABY5ANW2_9CYAN</name>
<dbReference type="SMART" id="SM00388">
    <property type="entry name" value="HisKA"/>
    <property type="match status" value="1"/>
</dbReference>
<evidence type="ECO:0000256" key="2">
    <source>
        <dbReference type="ARBA" id="ARBA00004141"/>
    </source>
</evidence>
<feature type="domain" description="Histidine kinase" evidence="11">
    <location>
        <begin position="234"/>
        <end position="492"/>
    </location>
</feature>
<dbReference type="SUPFAM" id="SSF47384">
    <property type="entry name" value="Homodimeric domain of signal transducing histidine kinase"/>
    <property type="match status" value="1"/>
</dbReference>
<evidence type="ECO:0000256" key="10">
    <source>
        <dbReference type="SAM" id="Coils"/>
    </source>
</evidence>
<keyword evidence="8" id="KW-0902">Two-component regulatory system</keyword>
<dbReference type="Gene3D" id="3.30.565.10">
    <property type="entry name" value="Histidine kinase-like ATPase, C-terminal domain"/>
    <property type="match status" value="1"/>
</dbReference>
<feature type="coiled-coil region" evidence="10">
    <location>
        <begin position="188"/>
        <end position="225"/>
    </location>
</feature>
<dbReference type="GO" id="GO:0005524">
    <property type="term" value="F:ATP binding"/>
    <property type="evidence" value="ECO:0007669"/>
    <property type="project" value="UniProtKB-KW"/>
</dbReference>
<keyword evidence="10" id="KW-0175">Coiled coil</keyword>
<dbReference type="Pfam" id="PF13675">
    <property type="entry name" value="PilJ"/>
    <property type="match status" value="1"/>
</dbReference>
<evidence type="ECO:0000256" key="9">
    <source>
        <dbReference type="ARBA" id="ARBA00023136"/>
    </source>
</evidence>
<protein>
    <recommendedName>
        <fullName evidence="3">histidine kinase</fullName>
        <ecNumber evidence="3">2.7.13.3</ecNumber>
    </recommendedName>
</protein>
<gene>
    <name evidence="12" type="ORF">NEA10_14435</name>
</gene>
<keyword evidence="4" id="KW-0597">Phosphoprotein</keyword>
<organism evidence="12 13">
    <name type="scientific">Phormidium yuhuli AB48</name>
    <dbReference type="NCBI Taxonomy" id="2940671"/>
    <lineage>
        <taxon>Bacteria</taxon>
        <taxon>Bacillati</taxon>
        <taxon>Cyanobacteriota</taxon>
        <taxon>Cyanophyceae</taxon>
        <taxon>Oscillatoriophycideae</taxon>
        <taxon>Oscillatoriales</taxon>
        <taxon>Oscillatoriaceae</taxon>
        <taxon>Phormidium</taxon>
        <taxon>Phormidium yuhuli</taxon>
    </lineage>
</organism>
<dbReference type="EC" id="2.7.13.3" evidence="3"/>
<comment type="catalytic activity">
    <reaction evidence="1">
        <text>ATP + protein L-histidine = ADP + protein N-phospho-L-histidine.</text>
        <dbReference type="EC" id="2.7.13.3"/>
    </reaction>
</comment>
<dbReference type="InterPro" id="IPR036097">
    <property type="entry name" value="HisK_dim/P_sf"/>
</dbReference>
<dbReference type="InterPro" id="IPR003661">
    <property type="entry name" value="HisK_dim/P_dom"/>
</dbReference>
<comment type="subcellular location">
    <subcellularLocation>
        <location evidence="2">Membrane</location>
        <topology evidence="2">Multi-pass membrane protein</topology>
    </subcellularLocation>
</comment>
<dbReference type="InterPro" id="IPR036890">
    <property type="entry name" value="HATPase_C_sf"/>
</dbReference>
<dbReference type="SUPFAM" id="SSF55874">
    <property type="entry name" value="ATPase domain of HSP90 chaperone/DNA topoisomerase II/histidine kinase"/>
    <property type="match status" value="1"/>
</dbReference>
<dbReference type="InterPro" id="IPR029095">
    <property type="entry name" value="NarX-like_N"/>
</dbReference>
<keyword evidence="7" id="KW-1133">Transmembrane helix</keyword>
<evidence type="ECO:0000256" key="1">
    <source>
        <dbReference type="ARBA" id="ARBA00000085"/>
    </source>
</evidence>
<keyword evidence="5" id="KW-0812">Transmembrane</keyword>
<evidence type="ECO:0000313" key="12">
    <source>
        <dbReference type="EMBL" id="USR90041.1"/>
    </source>
</evidence>
<evidence type="ECO:0000256" key="8">
    <source>
        <dbReference type="ARBA" id="ARBA00023012"/>
    </source>
</evidence>
<dbReference type="CDD" id="cd00082">
    <property type="entry name" value="HisKA"/>
    <property type="match status" value="1"/>
</dbReference>
<dbReference type="Pfam" id="PF02518">
    <property type="entry name" value="HATPase_c"/>
    <property type="match status" value="1"/>
</dbReference>
<dbReference type="RefSeq" id="WP_252661650.1">
    <property type="nucleotide sequence ID" value="NZ_CP098611.1"/>
</dbReference>
<dbReference type="PROSITE" id="PS50109">
    <property type="entry name" value="HIS_KIN"/>
    <property type="match status" value="1"/>
</dbReference>
<sequence length="505" mass="56443">MMSGNSKFVSLDEKAPQDWSELQQQMQQWKRKQAISAALVNISGRQRMLSQRIAMLSLRWSCSQDVQERANFRQSIAELVDLMELSHQGLLTGNAELNLPGNPSEAVQAMYFEPPWEIDRQVRDYLAQLRELLATDDTEVTPEQENLQAILEAASTHLLPALDAVVSQYQRESEAEQAAINRSQIRLYNQSCQAAEQAQKQAQELEAALKELHEIQSKLLQTEKMSSLGQLVAGVAHEINNPISFISGNITHASAYVSDLLELLRLYQQTYPQPTDAIQRLADTIDLEFVQGDIVKLLASMKTGSDRIRQIVTSLKTFARMDEADYKQVDIHEGIESSLLILQHRFHGTAKRPRIQIKREYGELPGVDCYAGQLNQVFLNILNNALDALDEGDRRRTPEEMHSDPSSITIKTDLVAGTWVRIAIQDNGIGIPESHRSRIFDPFFTTKPVGQGTGLGMSVSYQIVTELHGGKLECISQLGKGTEFIIEIPLAAMASPQSSPIARVL</sequence>
<keyword evidence="9" id="KW-0472">Membrane</keyword>
<keyword evidence="6" id="KW-0808">Transferase</keyword>
<keyword evidence="12" id="KW-0547">Nucleotide-binding</keyword>
<evidence type="ECO:0000256" key="3">
    <source>
        <dbReference type="ARBA" id="ARBA00012438"/>
    </source>
</evidence>
<keyword evidence="6" id="KW-0418">Kinase</keyword>
<evidence type="ECO:0000313" key="13">
    <source>
        <dbReference type="Proteomes" id="UP001056708"/>
    </source>
</evidence>